<proteinExistence type="inferred from homology"/>
<comment type="subcellular location">
    <subcellularLocation>
        <location evidence="1">Membrane</location>
        <topology evidence="1">Lipid-anchor</topology>
    </subcellularLocation>
</comment>
<dbReference type="Gene3D" id="3.40.190.10">
    <property type="entry name" value="Periplasmic binding protein-like II"/>
    <property type="match status" value="2"/>
</dbReference>
<evidence type="ECO:0000256" key="6">
    <source>
        <dbReference type="ARBA" id="ARBA00023288"/>
    </source>
</evidence>
<evidence type="ECO:0000256" key="1">
    <source>
        <dbReference type="ARBA" id="ARBA00004635"/>
    </source>
</evidence>
<accession>A0A0X8FLN9</accession>
<keyword evidence="4" id="KW-0472">Membrane</keyword>
<dbReference type="SUPFAM" id="SSF53850">
    <property type="entry name" value="Periplasmic binding protein-like II"/>
    <property type="match status" value="1"/>
</dbReference>
<dbReference type="Proteomes" id="UP000062260">
    <property type="component" value="Chromosome"/>
</dbReference>
<dbReference type="AlphaFoldDB" id="A0A0X8FLN9"/>
<keyword evidence="6" id="KW-0449">Lipoprotein</keyword>
<name>A0A0X8FLN9_9LACT</name>
<dbReference type="OrthoDB" id="9812878at2"/>
<dbReference type="Pfam" id="PF03180">
    <property type="entry name" value="Lipoprotein_9"/>
    <property type="match status" value="1"/>
</dbReference>
<evidence type="ECO:0000256" key="3">
    <source>
        <dbReference type="ARBA" id="ARBA00022729"/>
    </source>
</evidence>
<protein>
    <submittedName>
        <fullName evidence="7">Uncharacterized protein</fullName>
    </submittedName>
</protein>
<evidence type="ECO:0000256" key="5">
    <source>
        <dbReference type="ARBA" id="ARBA00023139"/>
    </source>
</evidence>
<organism evidence="7 8">
    <name type="scientific">Aerococcus urinaehominis</name>
    <dbReference type="NCBI Taxonomy" id="128944"/>
    <lineage>
        <taxon>Bacteria</taxon>
        <taxon>Bacillati</taxon>
        <taxon>Bacillota</taxon>
        <taxon>Bacilli</taxon>
        <taxon>Lactobacillales</taxon>
        <taxon>Aerococcaceae</taxon>
        <taxon>Aerococcus</taxon>
    </lineage>
</organism>
<dbReference type="KEGG" id="auh:AWM75_06310"/>
<reference evidence="7 8" key="1">
    <citation type="journal article" date="2016" name="Genome Announc.">
        <title>Complete Genome Sequences of Aerococcus christensenii CCUG 28831T, Aerococcus sanguinicola CCUG 43001T, Aerococcus urinae CCUG 36881T, Aerococcus urinaeequi CCUG 28094T, Aerococcus urinaehominis CCUG 42038 BT, and Aerococcus viridans CCUG 4311T.</title>
        <authorList>
            <person name="Carkaci D."/>
            <person name="Dargis R."/>
            <person name="Nielsen X.C."/>
            <person name="Skovgaard O."/>
            <person name="Fuursted K."/>
            <person name="Christensen J.J."/>
        </authorList>
    </citation>
    <scope>NUCLEOTIDE SEQUENCE [LARGE SCALE GENOMIC DNA]</scope>
    <source>
        <strain evidence="7 8">CCUG42038B</strain>
    </source>
</reference>
<evidence type="ECO:0000256" key="4">
    <source>
        <dbReference type="ARBA" id="ARBA00023136"/>
    </source>
</evidence>
<gene>
    <name evidence="7" type="ORF">AWM75_06310</name>
</gene>
<evidence type="ECO:0000256" key="2">
    <source>
        <dbReference type="ARBA" id="ARBA00008973"/>
    </source>
</evidence>
<dbReference type="PROSITE" id="PS51257">
    <property type="entry name" value="PROKAR_LIPOPROTEIN"/>
    <property type="match status" value="1"/>
</dbReference>
<sequence length="270" mass="29227">MKLKLIGLASLSLFLVACGQSSNADGQVIRLASSPGPYSEFFLDYIAPELENQGYQVKNITFTDLRAADVGMAEGEADLNVDQHSLYLDNFNQESQANLQKLGPIPTVPTAIYPANKADLAGLADGDRIGIPDDPSNLTRALLLLEKAGIISIKTGANLAQLSLEDVEAVGAQVELLAMQSATIPRTLPDLEFAVIPGSIAYDADLDFNRALAYETVEDKFFLQAVVAPDQVDQDWTHAVMEIYQSPVIKDKVAELNQSSGQAYWVLPEK</sequence>
<keyword evidence="5" id="KW-0564">Palmitate</keyword>
<keyword evidence="8" id="KW-1185">Reference proteome</keyword>
<dbReference type="STRING" id="128944.AWM75_06310"/>
<comment type="similarity">
    <text evidence="2">Belongs to the NlpA lipoprotein family.</text>
</comment>
<keyword evidence="3" id="KW-0732">Signal</keyword>
<evidence type="ECO:0000313" key="7">
    <source>
        <dbReference type="EMBL" id="AMB99618.1"/>
    </source>
</evidence>
<evidence type="ECO:0000313" key="8">
    <source>
        <dbReference type="Proteomes" id="UP000062260"/>
    </source>
</evidence>
<dbReference type="GO" id="GO:0016020">
    <property type="term" value="C:membrane"/>
    <property type="evidence" value="ECO:0007669"/>
    <property type="project" value="UniProtKB-SubCell"/>
</dbReference>
<dbReference type="PANTHER" id="PTHR30429">
    <property type="entry name" value="D-METHIONINE-BINDING LIPOPROTEIN METQ"/>
    <property type="match status" value="1"/>
</dbReference>
<dbReference type="RefSeq" id="WP_067979721.1">
    <property type="nucleotide sequence ID" value="NZ_CP014163.1"/>
</dbReference>
<reference evidence="8" key="2">
    <citation type="submission" date="2016-01" db="EMBL/GenBank/DDBJ databases">
        <title>Six Aerococcus type strain genome sequencing and assembly using PacBio and Illumina Hiseq.</title>
        <authorList>
            <person name="Carkaci D."/>
            <person name="Dargis R."/>
            <person name="Nielsen X.C."/>
            <person name="Skovgaard O."/>
            <person name="Fuursted K."/>
            <person name="Christensen J.J."/>
        </authorList>
    </citation>
    <scope>NUCLEOTIDE SEQUENCE [LARGE SCALE GENOMIC DNA]</scope>
    <source>
        <strain evidence="8">CCUG42038B</strain>
    </source>
</reference>
<dbReference type="InterPro" id="IPR004872">
    <property type="entry name" value="Lipoprotein_NlpA"/>
</dbReference>
<dbReference type="EMBL" id="CP014163">
    <property type="protein sequence ID" value="AMB99618.1"/>
    <property type="molecule type" value="Genomic_DNA"/>
</dbReference>
<dbReference type="PANTHER" id="PTHR30429:SF0">
    <property type="entry name" value="METHIONINE-BINDING LIPOPROTEIN METQ"/>
    <property type="match status" value="1"/>
</dbReference>